<dbReference type="AlphaFoldDB" id="A0A0G1X169"/>
<evidence type="ECO:0000313" key="2">
    <source>
        <dbReference type="EMBL" id="KKU96323.1"/>
    </source>
</evidence>
<feature type="transmembrane region" description="Helical" evidence="1">
    <location>
        <begin position="197"/>
        <end position="217"/>
    </location>
</feature>
<protein>
    <recommendedName>
        <fullName evidence="4">Bacterial membrane protein YfhO</fullName>
    </recommendedName>
</protein>
<keyword evidence="1" id="KW-0472">Membrane</keyword>
<feature type="transmembrane region" description="Helical" evidence="1">
    <location>
        <begin position="275"/>
        <end position="295"/>
    </location>
</feature>
<evidence type="ECO:0000256" key="1">
    <source>
        <dbReference type="SAM" id="Phobius"/>
    </source>
</evidence>
<dbReference type="EMBL" id="LCPJ01000001">
    <property type="protein sequence ID" value="KKU96323.1"/>
    <property type="molecule type" value="Genomic_DNA"/>
</dbReference>
<evidence type="ECO:0008006" key="4">
    <source>
        <dbReference type="Google" id="ProtNLM"/>
    </source>
</evidence>
<feature type="transmembrane region" description="Helical" evidence="1">
    <location>
        <begin position="125"/>
        <end position="144"/>
    </location>
</feature>
<proteinExistence type="predicted"/>
<reference evidence="2 3" key="1">
    <citation type="journal article" date="2015" name="Nature">
        <title>rRNA introns, odd ribosomes, and small enigmatic genomes across a large radiation of phyla.</title>
        <authorList>
            <person name="Brown C.T."/>
            <person name="Hug L.A."/>
            <person name="Thomas B.C."/>
            <person name="Sharon I."/>
            <person name="Castelle C.J."/>
            <person name="Singh A."/>
            <person name="Wilkins M.J."/>
            <person name="Williams K.H."/>
            <person name="Banfield J.F."/>
        </authorList>
    </citation>
    <scope>NUCLEOTIDE SEQUENCE [LARGE SCALE GENOMIC DNA]</scope>
</reference>
<dbReference type="PANTHER" id="PTHR38454">
    <property type="entry name" value="INTEGRAL MEMBRANE PROTEIN-RELATED"/>
    <property type="match status" value="1"/>
</dbReference>
<evidence type="ECO:0000313" key="3">
    <source>
        <dbReference type="Proteomes" id="UP000034661"/>
    </source>
</evidence>
<keyword evidence="1" id="KW-1133">Transmembrane helix</keyword>
<comment type="caution">
    <text evidence="2">The sequence shown here is derived from an EMBL/GenBank/DDBJ whole genome shotgun (WGS) entry which is preliminary data.</text>
</comment>
<feature type="transmembrane region" description="Helical" evidence="1">
    <location>
        <begin position="655"/>
        <end position="678"/>
    </location>
</feature>
<organism evidence="2 3">
    <name type="scientific">Candidatus Gottesmanbacteria bacterium GW2011_GWA1_48_13</name>
    <dbReference type="NCBI Taxonomy" id="1618439"/>
    <lineage>
        <taxon>Bacteria</taxon>
        <taxon>Candidatus Gottesmaniibacteriota</taxon>
    </lineage>
</organism>
<feature type="transmembrane region" description="Helical" evidence="1">
    <location>
        <begin position="74"/>
        <end position="95"/>
    </location>
</feature>
<dbReference type="PANTHER" id="PTHR38454:SF1">
    <property type="entry name" value="INTEGRAL MEMBRANE PROTEIN"/>
    <property type="match status" value="1"/>
</dbReference>
<keyword evidence="1" id="KW-0812">Transmembrane</keyword>
<dbReference type="Pfam" id="PF09586">
    <property type="entry name" value="YfhO"/>
    <property type="match status" value="2"/>
</dbReference>
<accession>A0A0G1X169</accession>
<feature type="transmembrane region" description="Helical" evidence="1">
    <location>
        <begin position="164"/>
        <end position="185"/>
    </location>
</feature>
<name>A0A0G1X169_9BACT</name>
<feature type="transmembrane region" description="Helical" evidence="1">
    <location>
        <begin position="102"/>
        <end position="119"/>
    </location>
</feature>
<feature type="transmembrane region" description="Helical" evidence="1">
    <location>
        <begin position="345"/>
        <end position="361"/>
    </location>
</feature>
<feature type="transmembrane region" description="Helical" evidence="1">
    <location>
        <begin position="307"/>
        <end position="325"/>
    </location>
</feature>
<gene>
    <name evidence="2" type="ORF">UY27_C0001G0016</name>
</gene>
<feature type="transmembrane region" description="Helical" evidence="1">
    <location>
        <begin position="373"/>
        <end position="394"/>
    </location>
</feature>
<dbReference type="Proteomes" id="UP000034661">
    <property type="component" value="Unassembled WGS sequence"/>
</dbReference>
<sequence>MNLDWLLVTPDFGRSDAWHFSFVTKFLLGISLHQNKLPIWNSTMGAGFPLIGEGQIGAFYLPNILLFRLFDPVIAYNLALILAMVMLGWGMYLWLRLMHYKPLPSLFAAATLTLSGMVITQLPHIALIQGFSLFPWIAAVTVLLSQKKTTVILSLWAILVSQQLLAGFPQASFITVLFVSCYYLWLIKDHQTKLSDIVWYAVAALLSLGLSAIQLFPSWEFLSQSSVAGGLDPQTASYFSYPLKHILTLIAPFALGNPKVGSYPAFTDFDGSIFWENVGGIGLLPIVLFIALIILSLGRPPKQGSTLFFIATTLFSLLLMLGKYSPLYLIYSFFPFNLFRVPSRFIWIFIPSILLLATEAWTKLWQISKYKTFIRTSLIAAAVTNTVFLLYSWYPYHAIEPASEWLTPPPSVRFVKSEQGRVITIGAEAVHNRIFLSDGWTTPGSYQFLRNALAPDINALWNVPSAQVYAGRFLRRPTIFDELLAQHLTADENAATVSATGKKLLDLLSVKTILTALPLTHAGFVEAESWENSGQRITAWTNPNPLARVYLATQPVVATTKEQAFTLEPPPNERRARVTILPQEKETELTIRIEQSMTRTVLVITDTYYPGWVATIDGNKAPIFPVNIRQMGILIPAGDHDVQLNFIPSSLLQGAAVSSVTFVFLIGLMVFPFFSAAVRTHQATPWRARHHPRNHDR</sequence>
<dbReference type="InterPro" id="IPR018580">
    <property type="entry name" value="Uncharacterised_YfhO"/>
</dbReference>